<keyword evidence="2" id="KW-1185">Reference proteome</keyword>
<evidence type="ECO:0000313" key="1">
    <source>
        <dbReference type="EMBL" id="CAL1568309.1"/>
    </source>
</evidence>
<dbReference type="AlphaFoldDB" id="A0AAV2IZM4"/>
<proteinExistence type="predicted"/>
<evidence type="ECO:0000313" key="2">
    <source>
        <dbReference type="Proteomes" id="UP001497482"/>
    </source>
</evidence>
<name>A0AAV2IZM4_KNICA</name>
<accession>A0AAV2IZM4</accession>
<dbReference type="Gene3D" id="3.10.10.10">
    <property type="entry name" value="HIV Type 1 Reverse Transcriptase, subunit A, domain 1"/>
    <property type="match status" value="1"/>
</dbReference>
<dbReference type="EMBL" id="OZ035823">
    <property type="protein sequence ID" value="CAL1568309.1"/>
    <property type="molecule type" value="Genomic_DNA"/>
</dbReference>
<reference evidence="1 2" key="1">
    <citation type="submission" date="2024-04" db="EMBL/GenBank/DDBJ databases">
        <authorList>
            <person name="Waldvogel A.-M."/>
            <person name="Schoenle A."/>
        </authorList>
    </citation>
    <scope>NUCLEOTIDE SEQUENCE [LARGE SCALE GENOMIC DNA]</scope>
</reference>
<sequence>MQRLGVIEPSQAECSLVVIVVKKDGSLRICIYFRKLMGQRRGKVSRLPAGTRKCGPQMAEVEAMPSNKGVLNSFLGLAD</sequence>
<dbReference type="Proteomes" id="UP001497482">
    <property type="component" value="Chromosome 1"/>
</dbReference>
<protein>
    <submittedName>
        <fullName evidence="1">Uncharacterized protein</fullName>
    </submittedName>
</protein>
<gene>
    <name evidence="1" type="ORF">KC01_LOCUS958</name>
</gene>
<organism evidence="1 2">
    <name type="scientific">Knipowitschia caucasica</name>
    <name type="common">Caucasian dwarf goby</name>
    <name type="synonym">Pomatoschistus caucasicus</name>
    <dbReference type="NCBI Taxonomy" id="637954"/>
    <lineage>
        <taxon>Eukaryota</taxon>
        <taxon>Metazoa</taxon>
        <taxon>Chordata</taxon>
        <taxon>Craniata</taxon>
        <taxon>Vertebrata</taxon>
        <taxon>Euteleostomi</taxon>
        <taxon>Actinopterygii</taxon>
        <taxon>Neopterygii</taxon>
        <taxon>Teleostei</taxon>
        <taxon>Neoteleostei</taxon>
        <taxon>Acanthomorphata</taxon>
        <taxon>Gobiaria</taxon>
        <taxon>Gobiiformes</taxon>
        <taxon>Gobioidei</taxon>
        <taxon>Gobiidae</taxon>
        <taxon>Gobiinae</taxon>
        <taxon>Knipowitschia</taxon>
    </lineage>
</organism>